<feature type="compositionally biased region" description="Polar residues" evidence="1">
    <location>
        <begin position="86"/>
        <end position="96"/>
    </location>
</feature>
<dbReference type="RefSeq" id="WP_134630144.1">
    <property type="nucleotide sequence ID" value="NZ_CP146692.1"/>
</dbReference>
<gene>
    <name evidence="3" type="primary">traO</name>
    <name evidence="3" type="ORF">V9385_26855</name>
</gene>
<dbReference type="Proteomes" id="UP001375228">
    <property type="component" value="Plasmid pL4046hy"/>
</dbReference>
<geneLocation type="plasmid" evidence="3 4">
    <name>pL4046hy</name>
</geneLocation>
<feature type="transmembrane region" description="Helical" evidence="2">
    <location>
        <begin position="12"/>
        <end position="33"/>
    </location>
</feature>
<name>A0ABZ2JK29_9PSED</name>
<keyword evidence="4" id="KW-1185">Reference proteome</keyword>
<feature type="region of interest" description="Disordered" evidence="1">
    <location>
        <begin position="86"/>
        <end position="107"/>
    </location>
</feature>
<evidence type="ECO:0000256" key="1">
    <source>
        <dbReference type="SAM" id="MobiDB-lite"/>
    </source>
</evidence>
<keyword evidence="3" id="KW-0614">Plasmid</keyword>
<protein>
    <submittedName>
        <fullName evidence="3">Conjugal transfer protein TraO</fullName>
    </submittedName>
</protein>
<evidence type="ECO:0000313" key="3">
    <source>
        <dbReference type="EMBL" id="WWY23665.1"/>
    </source>
</evidence>
<feature type="compositionally biased region" description="Polar residues" evidence="1">
    <location>
        <begin position="183"/>
        <end position="193"/>
    </location>
</feature>
<proteinExistence type="predicted"/>
<organism evidence="3 4">
    <name type="scientific">Pseudomonas juntendi</name>
    <dbReference type="NCBI Taxonomy" id="2666183"/>
    <lineage>
        <taxon>Bacteria</taxon>
        <taxon>Pseudomonadati</taxon>
        <taxon>Pseudomonadota</taxon>
        <taxon>Gammaproteobacteria</taxon>
        <taxon>Pseudomonadales</taxon>
        <taxon>Pseudomonadaceae</taxon>
        <taxon>Pseudomonas</taxon>
    </lineage>
</organism>
<dbReference type="EMBL" id="CP146692">
    <property type="protein sequence ID" value="WWY23665.1"/>
    <property type="molecule type" value="Genomic_DNA"/>
</dbReference>
<sequence>MSTQADIGRQTKVTILAAAIAVAALGYAGYTWLNSRHQTSSNLGAISADGKGGATQESEAYRQVLEKYNHNNAKQAESNGQSYMSVMSTTQASPADTSDKAGAGQQQQPQVNYYYQAPPQPQQPVERNKEMDKLVAQQVGAFMSGWTVKTHGTGTTTQEQAYSQSIKPASLTGVGGTAGSPGAAQTSNSRSGKAQDQVVVDGFFLTPALLKTELDTDENSMVTAEVPGGRLAGARVFAMGYKRLNKTIDMTFTYMEWKGRSYKITAKAVDPESMRTALSGDVNNRYFSRIILPALALAIGKTGQLYERSASENIITSEGAVIQTYPTTPSGKAVAGTFAGGIGQQAGQVLANDAANMPQKQVIRPINSTIGIQFVGPVLASDQLEKDALMANQKAELNTLGQPGGQPQQQYRLSPNAAGATNSNGFGGYQGVSPGYGQQYMGQPTIIDPTRY</sequence>
<feature type="region of interest" description="Disordered" evidence="1">
    <location>
        <begin position="172"/>
        <end position="193"/>
    </location>
</feature>
<accession>A0ABZ2JK29</accession>
<keyword evidence="2" id="KW-0812">Transmembrane</keyword>
<dbReference type="InterPro" id="IPR049855">
    <property type="entry name" value="DotG/IcmE-like_C"/>
</dbReference>
<dbReference type="NCBIfam" id="NF033884">
    <property type="entry name" value="conj_TraO_IncI1"/>
    <property type="match status" value="1"/>
</dbReference>
<keyword evidence="2" id="KW-1133">Transmembrane helix</keyword>
<feature type="region of interest" description="Disordered" evidence="1">
    <location>
        <begin position="400"/>
        <end position="426"/>
    </location>
</feature>
<keyword evidence="2" id="KW-0472">Membrane</keyword>
<evidence type="ECO:0000313" key="4">
    <source>
        <dbReference type="Proteomes" id="UP001375228"/>
    </source>
</evidence>
<reference evidence="3 4" key="1">
    <citation type="submission" date="2024-03" db="EMBL/GenBank/DDBJ databases">
        <title>Pseudomonas juntendi.</title>
        <authorList>
            <person name="Liu Y."/>
        </authorList>
    </citation>
    <scope>NUCLEOTIDE SEQUENCE [LARGE SCALE GENOMIC DNA]</scope>
    <source>
        <strain evidence="3 4">L4046hy</strain>
        <plasmid evidence="3 4">pL4046hy</plasmid>
    </source>
</reference>
<evidence type="ECO:0000256" key="2">
    <source>
        <dbReference type="SAM" id="Phobius"/>
    </source>
</evidence>
<dbReference type="CDD" id="cd16431">
    <property type="entry name" value="IcmE"/>
    <property type="match status" value="1"/>
</dbReference>